<comment type="caution">
    <text evidence="5">The sequence shown here is derived from an EMBL/GenBank/DDBJ whole genome shotgun (WGS) entry which is preliminary data.</text>
</comment>
<evidence type="ECO:0000256" key="3">
    <source>
        <dbReference type="ARBA" id="ARBA00022553"/>
    </source>
</evidence>
<gene>
    <name evidence="5" type="ORF">FNH05_35480</name>
</gene>
<evidence type="ECO:0000313" key="5">
    <source>
        <dbReference type="EMBL" id="TVT18530.1"/>
    </source>
</evidence>
<dbReference type="Pfam" id="PF00668">
    <property type="entry name" value="Condensation"/>
    <property type="match status" value="2"/>
</dbReference>
<keyword evidence="2" id="KW-0596">Phosphopantetheine</keyword>
<dbReference type="Gene3D" id="1.10.1200.10">
    <property type="entry name" value="ACP-like"/>
    <property type="match status" value="1"/>
</dbReference>
<keyword evidence="3" id="KW-0597">Phosphoprotein</keyword>
<dbReference type="PANTHER" id="PTHR45398:SF1">
    <property type="entry name" value="ENZYME, PUTATIVE (JCVI)-RELATED"/>
    <property type="match status" value="1"/>
</dbReference>
<accession>A0A558A2Q2</accession>
<dbReference type="Gene3D" id="3.30.559.10">
    <property type="entry name" value="Chloramphenicol acetyltransferase-like domain"/>
    <property type="match status" value="2"/>
</dbReference>
<feature type="non-terminal residue" evidence="5">
    <location>
        <position position="977"/>
    </location>
</feature>
<dbReference type="SUPFAM" id="SSF52777">
    <property type="entry name" value="CoA-dependent acyltransferases"/>
    <property type="match status" value="4"/>
</dbReference>
<feature type="domain" description="Carrier" evidence="4">
    <location>
        <begin position="1"/>
        <end position="75"/>
    </location>
</feature>
<dbReference type="CDD" id="cd19534">
    <property type="entry name" value="E_NRPS"/>
    <property type="match status" value="1"/>
</dbReference>
<dbReference type="SUPFAM" id="SSF47336">
    <property type="entry name" value="ACP-like"/>
    <property type="match status" value="1"/>
</dbReference>
<protein>
    <submittedName>
        <fullName evidence="5">Non-ribosomal peptide synthetase</fullName>
    </submittedName>
</protein>
<dbReference type="GO" id="GO:0008610">
    <property type="term" value="P:lipid biosynthetic process"/>
    <property type="evidence" value="ECO:0007669"/>
    <property type="project" value="UniProtKB-ARBA"/>
</dbReference>
<organism evidence="5 6">
    <name type="scientific">Amycolatopsis rhizosphaerae</name>
    <dbReference type="NCBI Taxonomy" id="2053003"/>
    <lineage>
        <taxon>Bacteria</taxon>
        <taxon>Bacillati</taxon>
        <taxon>Actinomycetota</taxon>
        <taxon>Actinomycetes</taxon>
        <taxon>Pseudonocardiales</taxon>
        <taxon>Pseudonocardiaceae</taxon>
        <taxon>Amycolatopsis</taxon>
    </lineage>
</organism>
<dbReference type="PROSITE" id="PS00012">
    <property type="entry name" value="PHOSPHOPANTETHEINE"/>
    <property type="match status" value="1"/>
</dbReference>
<dbReference type="Gene3D" id="3.30.559.30">
    <property type="entry name" value="Nonribosomal peptide synthetase, condensation domain"/>
    <property type="match status" value="2"/>
</dbReference>
<dbReference type="PANTHER" id="PTHR45398">
    <property type="match status" value="1"/>
</dbReference>
<evidence type="ECO:0000256" key="2">
    <source>
        <dbReference type="ARBA" id="ARBA00022450"/>
    </source>
</evidence>
<reference evidence="5 6" key="2">
    <citation type="submission" date="2019-08" db="EMBL/GenBank/DDBJ databases">
        <title>Amycolatopsis acidicola sp. nov., isolated from peat swamp forest soil.</title>
        <authorList>
            <person name="Srisuk N."/>
        </authorList>
    </citation>
    <scope>NUCLEOTIDE SEQUENCE [LARGE SCALE GENOMIC DNA]</scope>
    <source>
        <strain evidence="5 6">TBRC 6029</strain>
    </source>
</reference>
<dbReference type="FunFam" id="1.10.1200.10:FF:000005">
    <property type="entry name" value="Nonribosomal peptide synthetase 1"/>
    <property type="match status" value="1"/>
</dbReference>
<sequence>PPEGEIETRLAEIWQHVLHTTPIGRHDNFFTLGGDSILSLQVVARMRAAGWTLTPKQVFERQTVRELAEAAVPAEAERTAAEQGVVTGPVPLTPILAAFAEMPLPAPHHYNQSALLKAREPIDVAALEDALRRLVHHHDALRLRLSTDGQGARLDQAGTEGLPDRILRVESLRGIPPEEQSAALETLAAQAQASIDLGGGLLLGAVWFDLGDDRPGRLLLVIHHLAVDGVSWRILLEDLEHAYRRFASGKQAGLPAKTTAFRDWARALAEFAGSDEIAAERDYWLETQRAVGPAVPFDFPGGEAANLVSSTASVRVDFSTDETRALLQDVPPVYRTQINDALLSALAQALAPWLGTRRVAIELEGHGREDVPSDVDVTRTVGWFTTLYPVVLDLGADDDQGAMLKRVKEQLRAVPRRGLGYGLLRHHAGDPELRAAPRPAVVFNYLGQFDQGGDGAGLWESAPEDAGPMHDPREPREHPLSITAVIGRGRLEVTWSYSTGLHRRETVAALAERFACRLRDLIAHCREPQAGGRTPADFPLAGLDQSTLDRLLGGDRGIEDVYPLSPMQEGMLFHALYAPGTGVYVEQLSSELAGPLDEPALRAAWQLVIDRHPVLRTSFHWNGLASPVQVVHHGVTPSWERRDWRGLSTEEQRAELARLMREDRARGFDLERAPLLRFHLIRLGDALHRFVFTNHHLLLDGWSFQQVLSEFLTAYTALRQGRPAELPPARPFREYIAWLRRQDEAGAETFWRELLAGYTAPLRLAIDEPEEGPDDAESSTFHQIVLGEEESTALRELAQRHRITLNTLVQSAWAVLLSRYSGADDVVFGMTVAGRPVDLPDAETTVGMFINTLPVRLGVPSRAPVGEWLRQVQERLAELRQFEYTSLVKIQGWTGVPRDTPLFESVVVFENYPEAKGEDRPAELTVQAAASVDRTNFPLTLVAVPGRMLSLQLAYDTRLFRADTVRRMAEQYRIVLE</sequence>
<dbReference type="Pfam" id="PF00550">
    <property type="entry name" value="PP-binding"/>
    <property type="match status" value="1"/>
</dbReference>
<feature type="non-terminal residue" evidence="5">
    <location>
        <position position="1"/>
    </location>
</feature>
<dbReference type="RefSeq" id="WP_246128138.1">
    <property type="nucleotide sequence ID" value="NZ_VJWX01000684.1"/>
</dbReference>
<comment type="cofactor">
    <cofactor evidence="1">
        <name>pantetheine 4'-phosphate</name>
        <dbReference type="ChEBI" id="CHEBI:47942"/>
    </cofactor>
</comment>
<dbReference type="InterPro" id="IPR023213">
    <property type="entry name" value="CAT-like_dom_sf"/>
</dbReference>
<proteinExistence type="predicted"/>
<dbReference type="InterPro" id="IPR001242">
    <property type="entry name" value="Condensation_dom"/>
</dbReference>
<dbReference type="EMBL" id="VJWX01000684">
    <property type="protein sequence ID" value="TVT18530.1"/>
    <property type="molecule type" value="Genomic_DNA"/>
</dbReference>
<evidence type="ECO:0000256" key="1">
    <source>
        <dbReference type="ARBA" id="ARBA00001957"/>
    </source>
</evidence>
<keyword evidence="6" id="KW-1185">Reference proteome</keyword>
<dbReference type="InterPro" id="IPR006162">
    <property type="entry name" value="Ppantetheine_attach_site"/>
</dbReference>
<dbReference type="InterPro" id="IPR036736">
    <property type="entry name" value="ACP-like_sf"/>
</dbReference>
<dbReference type="InterPro" id="IPR009081">
    <property type="entry name" value="PP-bd_ACP"/>
</dbReference>
<dbReference type="Proteomes" id="UP000320011">
    <property type="component" value="Unassembled WGS sequence"/>
</dbReference>
<dbReference type="NCBIfam" id="TIGR01720">
    <property type="entry name" value="NRPS-para261"/>
    <property type="match status" value="1"/>
</dbReference>
<dbReference type="InterPro" id="IPR010060">
    <property type="entry name" value="NRPS_synth"/>
</dbReference>
<reference evidence="5 6" key="1">
    <citation type="submission" date="2019-07" db="EMBL/GenBank/DDBJ databases">
        <authorList>
            <person name="Duangmal K."/>
            <person name="Teo W.F.A."/>
        </authorList>
    </citation>
    <scope>NUCLEOTIDE SEQUENCE [LARGE SCALE GENOMIC DNA]</scope>
    <source>
        <strain evidence="5 6">TBRC 6029</strain>
    </source>
</reference>
<name>A0A558A2Q2_9PSEU</name>
<dbReference type="CDD" id="cd19543">
    <property type="entry name" value="DCL_NRPS"/>
    <property type="match status" value="1"/>
</dbReference>
<dbReference type="AlphaFoldDB" id="A0A558A2Q2"/>
<dbReference type="PROSITE" id="PS50075">
    <property type="entry name" value="CARRIER"/>
    <property type="match status" value="1"/>
</dbReference>
<dbReference type="GO" id="GO:0003824">
    <property type="term" value="F:catalytic activity"/>
    <property type="evidence" value="ECO:0007669"/>
    <property type="project" value="InterPro"/>
</dbReference>
<evidence type="ECO:0000259" key="4">
    <source>
        <dbReference type="PROSITE" id="PS50075"/>
    </source>
</evidence>
<evidence type="ECO:0000313" key="6">
    <source>
        <dbReference type="Proteomes" id="UP000320011"/>
    </source>
</evidence>